<accession>A0A6C0J6T0</accession>
<dbReference type="AlphaFoldDB" id="A0A6C0J6T0"/>
<organism evidence="1">
    <name type="scientific">viral metagenome</name>
    <dbReference type="NCBI Taxonomy" id="1070528"/>
    <lineage>
        <taxon>unclassified sequences</taxon>
        <taxon>metagenomes</taxon>
        <taxon>organismal metagenomes</taxon>
    </lineage>
</organism>
<evidence type="ECO:0000313" key="1">
    <source>
        <dbReference type="EMBL" id="QHU00993.1"/>
    </source>
</evidence>
<reference evidence="1" key="1">
    <citation type="journal article" date="2020" name="Nature">
        <title>Giant virus diversity and host interactions through global metagenomics.</title>
        <authorList>
            <person name="Schulz F."/>
            <person name="Roux S."/>
            <person name="Paez-Espino D."/>
            <person name="Jungbluth S."/>
            <person name="Walsh D.A."/>
            <person name="Denef V.J."/>
            <person name="McMahon K.D."/>
            <person name="Konstantinidis K.T."/>
            <person name="Eloe-Fadrosh E.A."/>
            <person name="Kyrpides N.C."/>
            <person name="Woyke T."/>
        </authorList>
    </citation>
    <scope>NUCLEOTIDE SEQUENCE</scope>
    <source>
        <strain evidence="1">GVMAG-M-3300025860-20</strain>
    </source>
</reference>
<name>A0A6C0J6T0_9ZZZZ</name>
<protein>
    <submittedName>
        <fullName evidence="1">Uncharacterized protein</fullName>
    </submittedName>
</protein>
<sequence length="70" mass="7968">MSLIGKSVKFKSHLISTDCHYGNINIYDTFIIIKDNLGITKDGSGIRMVEFRDSKGTTNWSDILRFDIIN</sequence>
<proteinExistence type="predicted"/>
<dbReference type="EMBL" id="MN740332">
    <property type="protein sequence ID" value="QHU00993.1"/>
    <property type="molecule type" value="Genomic_DNA"/>
</dbReference>